<dbReference type="GO" id="GO:0000398">
    <property type="term" value="P:mRNA splicing, via spliceosome"/>
    <property type="evidence" value="ECO:0007669"/>
    <property type="project" value="InterPro"/>
</dbReference>
<dbReference type="AlphaFoldDB" id="M1KBK2"/>
<evidence type="ECO:0000313" key="2">
    <source>
        <dbReference type="EMBL" id="AGE96570.1"/>
    </source>
</evidence>
<dbReference type="VEuPathDB" id="MicrosporidiaDB:AEWR_030170"/>
<gene>
    <name evidence="2" type="ORF">ECU03_0260</name>
</gene>
<dbReference type="GO" id="GO:0005681">
    <property type="term" value="C:spliceosomal complex"/>
    <property type="evidence" value="ECO:0007669"/>
    <property type="project" value="InterPro"/>
</dbReference>
<reference evidence="2" key="1">
    <citation type="journal article" date="2013" name="Eukaryot. Cell">
        <title>Extremely Reduced Levels of Heterozygosity in the Vertebrate Pathogen Encephalitozoon cuniculi.</title>
        <authorList>
            <person name="Selman M."/>
            <person name="Sak B."/>
            <person name="Kvac M."/>
            <person name="Farinelli L."/>
            <person name="Weiss L.M."/>
            <person name="Corradi N."/>
        </authorList>
    </citation>
    <scope>NUCLEOTIDE SEQUENCE</scope>
</reference>
<organism evidence="2">
    <name type="scientific">Encephalitozoon cuniculi</name>
    <name type="common">Microsporidian parasite</name>
    <dbReference type="NCBI Taxonomy" id="6035"/>
    <lineage>
        <taxon>Eukaryota</taxon>
        <taxon>Fungi</taxon>
        <taxon>Fungi incertae sedis</taxon>
        <taxon>Microsporidia</taxon>
        <taxon>Unikaryonidae</taxon>
        <taxon>Encephalitozoon</taxon>
    </lineage>
</organism>
<name>M1KBK2_ENCCN</name>
<dbReference type="InterPro" id="IPR004015">
    <property type="entry name" value="SKI-int_prot_SKIP_SNW-dom"/>
</dbReference>
<proteinExistence type="predicted"/>
<dbReference type="VEuPathDB" id="MicrosporidiaDB:ECU03_0260"/>
<feature type="domain" description="SKI-interacting protein SKIP SNW" evidence="1">
    <location>
        <begin position="21"/>
        <end position="116"/>
    </location>
</feature>
<dbReference type="VEuPathDB" id="MicrosporidiaDB:M970_030170"/>
<evidence type="ECO:0000259" key="1">
    <source>
        <dbReference type="Pfam" id="PF02731"/>
    </source>
</evidence>
<accession>M1KBK2</accession>
<protein>
    <recommendedName>
        <fullName evidence="1">SKI-interacting protein SKIP SNW domain-containing protein</fullName>
    </recommendedName>
</protein>
<dbReference type="EMBL" id="KC513623">
    <property type="protein sequence ID" value="AGE96570.1"/>
    <property type="molecule type" value="Genomic_DNA"/>
</dbReference>
<dbReference type="VEuPathDB" id="MicrosporidiaDB:AEWQ_030170"/>
<dbReference type="Pfam" id="PF02731">
    <property type="entry name" value="SKIP_SNW"/>
    <property type="match status" value="1"/>
</dbReference>
<sequence>MNLSSIPLFGSMGVKKIENGKYGRVVEASPDPLRITYKRGAKQSRKEAAVDKSHKKAFGSKTKIKLSKCVSMWKNPTSQIVSLEARIAHDRFKTIHPEINIRSFEELKSSLDSAEHLYFQDNRKAGIKEEKMGGIKGLGKHQPPK</sequence>
<dbReference type="VEuPathDB" id="MicrosporidiaDB:AEWD_030170"/>